<dbReference type="InterPro" id="IPR005494">
    <property type="entry name" value="GSPS_pre-ATP-grasp-like_dom"/>
</dbReference>
<evidence type="ECO:0000313" key="7">
    <source>
        <dbReference type="EMBL" id="MDG4717098.1"/>
    </source>
</evidence>
<keyword evidence="1" id="KW-0436">Ligase</keyword>
<organism evidence="7 8">
    <name type="scientific">Winogradskyella marincola</name>
    <dbReference type="NCBI Taxonomy" id="3037795"/>
    <lineage>
        <taxon>Bacteria</taxon>
        <taxon>Pseudomonadati</taxon>
        <taxon>Bacteroidota</taxon>
        <taxon>Flavobacteriia</taxon>
        <taxon>Flavobacteriales</taxon>
        <taxon>Flavobacteriaceae</taxon>
        <taxon>Winogradskyella</taxon>
    </lineage>
</organism>
<evidence type="ECO:0000256" key="2">
    <source>
        <dbReference type="ARBA" id="ARBA00022723"/>
    </source>
</evidence>
<proteinExistence type="predicted"/>
<gene>
    <name evidence="7" type="ORF">P7122_14525</name>
</gene>
<evidence type="ECO:0000256" key="4">
    <source>
        <dbReference type="ARBA" id="ARBA00022840"/>
    </source>
</evidence>
<keyword evidence="2" id="KW-0479">Metal-binding</keyword>
<dbReference type="Pfam" id="PF03738">
    <property type="entry name" value="GSP_synth"/>
    <property type="match status" value="1"/>
</dbReference>
<keyword evidence="5" id="KW-0460">Magnesium</keyword>
<name>A0ABT6G4X7_9FLAO</name>
<evidence type="ECO:0000256" key="5">
    <source>
        <dbReference type="ARBA" id="ARBA00022842"/>
    </source>
</evidence>
<dbReference type="EMBL" id="JARSBN010000009">
    <property type="protein sequence ID" value="MDG4717098.1"/>
    <property type="molecule type" value="Genomic_DNA"/>
</dbReference>
<keyword evidence="4" id="KW-0067">ATP-binding</keyword>
<dbReference type="RefSeq" id="WP_278006520.1">
    <property type="nucleotide sequence ID" value="NZ_JARSBN010000009.1"/>
</dbReference>
<evidence type="ECO:0000256" key="3">
    <source>
        <dbReference type="ARBA" id="ARBA00022741"/>
    </source>
</evidence>
<keyword evidence="8" id="KW-1185">Reference proteome</keyword>
<accession>A0ABT6G4X7</accession>
<dbReference type="Proteomes" id="UP001529085">
    <property type="component" value="Unassembled WGS sequence"/>
</dbReference>
<evidence type="ECO:0000259" key="6">
    <source>
        <dbReference type="Pfam" id="PF03738"/>
    </source>
</evidence>
<dbReference type="InterPro" id="IPR016185">
    <property type="entry name" value="PreATP-grasp_dom_sf"/>
</dbReference>
<dbReference type="Gene3D" id="3.30.1490.330">
    <property type="match status" value="1"/>
</dbReference>
<evidence type="ECO:0000256" key="1">
    <source>
        <dbReference type="ARBA" id="ARBA00022598"/>
    </source>
</evidence>
<sequence length="393" mass="46097">MAAESRLDRLEDSRFKEIKRLKKKHVPHRLHWYLEEDYFSEELLGIYRSEVEQLRRISDEAFYLFQRATDKIIAEHKLGELGIPLSFQKCIEHSWKNKNKHPFLYGRFDINGGLKSDYGRIIEFNADTCSTLPETLLWQPLQLEQLKGNPQSFNTLKFDIKDALSNLKSYLGKDKPVFLGTSFGYIEDKENVNCIIDIAYEAGYKPFYSDLEHVVFSDEGVFHQIGDEYEDVDVLFKMIPWDWMFNDEPELAHILSDLILNDKVVVLNPPYTAIWQNKKFLAYITQNFPNNILAETYLNKEPSLYNYVQKPVYGRLGENISIEAMGNSEAKSKGDFGHQDMVFQKFYPLNKDEEDYFYQIGMFYTSRASAINLRTQESKIITDDCEFMSHFII</sequence>
<reference evidence="7 8" key="1">
    <citation type="submission" date="2023-03" db="EMBL/GenBank/DDBJ databases">
        <title>Strain YYF002 represents a novel species in the genus Winogradskyella isolated from seawater.</title>
        <authorList>
            <person name="Fu Z.-Y."/>
        </authorList>
    </citation>
    <scope>NUCLEOTIDE SEQUENCE [LARGE SCALE GENOMIC DNA]</scope>
    <source>
        <strain evidence="7 8">YYF002</strain>
    </source>
</reference>
<dbReference type="SUPFAM" id="SSF52440">
    <property type="entry name" value="PreATP-grasp domain"/>
    <property type="match status" value="1"/>
</dbReference>
<dbReference type="SUPFAM" id="SSF56059">
    <property type="entry name" value="Glutathione synthetase ATP-binding domain-like"/>
    <property type="match status" value="1"/>
</dbReference>
<protein>
    <submittedName>
        <fullName evidence="7">Glutathionylspermidine synthase family protein</fullName>
    </submittedName>
</protein>
<feature type="domain" description="Glutathionylspermidine synthase pre-ATP-grasp-like" evidence="6">
    <location>
        <begin position="32"/>
        <end position="392"/>
    </location>
</feature>
<comment type="caution">
    <text evidence="7">The sequence shown here is derived from an EMBL/GenBank/DDBJ whole genome shotgun (WGS) entry which is preliminary data.</text>
</comment>
<evidence type="ECO:0000313" key="8">
    <source>
        <dbReference type="Proteomes" id="UP001529085"/>
    </source>
</evidence>
<keyword evidence="3" id="KW-0547">Nucleotide-binding</keyword>